<keyword evidence="1" id="KW-0560">Oxidoreductase</keyword>
<dbReference type="PANTHER" id="PTHR13847:SF289">
    <property type="entry name" value="GLYCINE OXIDASE"/>
    <property type="match status" value="1"/>
</dbReference>
<name>A0A1Q9LJS3_9PSEU</name>
<feature type="domain" description="FAD dependent oxidoreductase" evidence="2">
    <location>
        <begin position="3"/>
        <end position="343"/>
    </location>
</feature>
<evidence type="ECO:0000313" key="4">
    <source>
        <dbReference type="Proteomes" id="UP000186040"/>
    </source>
</evidence>
<dbReference type="EMBL" id="MKQR01000017">
    <property type="protein sequence ID" value="OLR92245.1"/>
    <property type="molecule type" value="Genomic_DNA"/>
</dbReference>
<dbReference type="GO" id="GO:0005737">
    <property type="term" value="C:cytoplasm"/>
    <property type="evidence" value="ECO:0007669"/>
    <property type="project" value="TreeGrafter"/>
</dbReference>
<dbReference type="Gene3D" id="3.30.9.10">
    <property type="entry name" value="D-Amino Acid Oxidase, subunit A, domain 2"/>
    <property type="match status" value="1"/>
</dbReference>
<dbReference type="PANTHER" id="PTHR13847">
    <property type="entry name" value="SARCOSINE DEHYDROGENASE-RELATED"/>
    <property type="match status" value="1"/>
</dbReference>
<reference evidence="3 4" key="1">
    <citation type="submission" date="2016-10" db="EMBL/GenBank/DDBJ databases">
        <title>The Draft Genome Sequence of Actinokineospora bangkokensis 44EHWT reveals the biosynthetic pathway of antifungal compounds Thailandins with unusual extender unit butylmalonyl-CoA.</title>
        <authorList>
            <person name="Greule A."/>
            <person name="Intra B."/>
            <person name="Flemming S."/>
            <person name="Rommel M.G."/>
            <person name="Panbangred W."/>
            <person name="Bechthold A."/>
        </authorList>
    </citation>
    <scope>NUCLEOTIDE SEQUENCE [LARGE SCALE GENOMIC DNA]</scope>
    <source>
        <strain evidence="3 4">44EHW</strain>
    </source>
</reference>
<dbReference type="SUPFAM" id="SSF51905">
    <property type="entry name" value="FAD/NAD(P)-binding domain"/>
    <property type="match status" value="1"/>
</dbReference>
<dbReference type="InterPro" id="IPR036188">
    <property type="entry name" value="FAD/NAD-bd_sf"/>
</dbReference>
<dbReference type="OrthoDB" id="4775411at2"/>
<accession>A0A1Q9LJS3</accession>
<evidence type="ECO:0000256" key="1">
    <source>
        <dbReference type="ARBA" id="ARBA00023002"/>
    </source>
</evidence>
<gene>
    <name evidence="3" type="ORF">BJP25_23285</name>
</gene>
<proteinExistence type="predicted"/>
<protein>
    <recommendedName>
        <fullName evidence="2">FAD dependent oxidoreductase domain-containing protein</fullName>
    </recommendedName>
</protein>
<evidence type="ECO:0000259" key="2">
    <source>
        <dbReference type="Pfam" id="PF01266"/>
    </source>
</evidence>
<sequence length="364" mass="37541">MRVVTIGAGAIGTATALRLRQAGAEVVHVAATAPRDTLSAHSFSWANGIDEGSEAYWHLSLEALAAHRRLAAETDPAWLGTGGNLHWAADPAGEESLATAAKGYRALDYPVRELTTAQALELEPGLRLDDAVGPIRFYPDDVFLHTDLMLDAVARAATGLGVRQRFGEPVAGIAADGRGVRLASGEVVGADAVVCCAGRGNAELLAGLGITLPLLAPGSPRRLTHGLMVRTTPVEAGVRRVVHAPHLSIRPASGGALMLHCHDLDWLLNEGADPGELAERVVSRLPGVLPSAGGARVASYLAAVRPVPVDGMTIVGPVAEGSAVSVVATHSGVTLAAVLAEVVVGDLVGRPHPLADGFRLSRFG</sequence>
<keyword evidence="4" id="KW-1185">Reference proteome</keyword>
<dbReference type="Gene3D" id="3.50.50.60">
    <property type="entry name" value="FAD/NAD(P)-binding domain"/>
    <property type="match status" value="1"/>
</dbReference>
<organism evidence="3 4">
    <name type="scientific">Actinokineospora bangkokensis</name>
    <dbReference type="NCBI Taxonomy" id="1193682"/>
    <lineage>
        <taxon>Bacteria</taxon>
        <taxon>Bacillati</taxon>
        <taxon>Actinomycetota</taxon>
        <taxon>Actinomycetes</taxon>
        <taxon>Pseudonocardiales</taxon>
        <taxon>Pseudonocardiaceae</taxon>
        <taxon>Actinokineospora</taxon>
    </lineage>
</organism>
<dbReference type="STRING" id="1193682.BJP25_23285"/>
<dbReference type="AlphaFoldDB" id="A0A1Q9LJS3"/>
<evidence type="ECO:0000313" key="3">
    <source>
        <dbReference type="EMBL" id="OLR92245.1"/>
    </source>
</evidence>
<dbReference type="InterPro" id="IPR006076">
    <property type="entry name" value="FAD-dep_OxRdtase"/>
</dbReference>
<dbReference type="RefSeq" id="WP_075976134.1">
    <property type="nucleotide sequence ID" value="NZ_MKQR01000017.1"/>
</dbReference>
<dbReference type="Pfam" id="PF01266">
    <property type="entry name" value="DAO"/>
    <property type="match status" value="1"/>
</dbReference>
<dbReference type="GO" id="GO:0016491">
    <property type="term" value="F:oxidoreductase activity"/>
    <property type="evidence" value="ECO:0007669"/>
    <property type="project" value="UniProtKB-KW"/>
</dbReference>
<comment type="caution">
    <text evidence="3">The sequence shown here is derived from an EMBL/GenBank/DDBJ whole genome shotgun (WGS) entry which is preliminary data.</text>
</comment>
<dbReference type="Proteomes" id="UP000186040">
    <property type="component" value="Unassembled WGS sequence"/>
</dbReference>